<dbReference type="RefSeq" id="WP_073151006.1">
    <property type="nucleotide sequence ID" value="NZ_FQVL01000001.1"/>
</dbReference>
<dbReference type="PROSITE" id="PS50893">
    <property type="entry name" value="ABC_TRANSPORTER_2"/>
    <property type="match status" value="1"/>
</dbReference>
<dbReference type="InterPro" id="IPR050763">
    <property type="entry name" value="ABC_transporter_ATP-binding"/>
</dbReference>
<evidence type="ECO:0000256" key="2">
    <source>
        <dbReference type="ARBA" id="ARBA00022448"/>
    </source>
</evidence>
<dbReference type="Gene3D" id="3.40.50.300">
    <property type="entry name" value="P-loop containing nucleotide triphosphate hydrolases"/>
    <property type="match status" value="1"/>
</dbReference>
<keyword evidence="4 6" id="KW-0067">ATP-binding</keyword>
<evidence type="ECO:0000256" key="4">
    <source>
        <dbReference type="ARBA" id="ARBA00022840"/>
    </source>
</evidence>
<dbReference type="SUPFAM" id="SSF52540">
    <property type="entry name" value="P-loop containing nucleoside triphosphate hydrolases"/>
    <property type="match status" value="1"/>
</dbReference>
<sequence>MSENIIEINSLTKTYGKRRGIEDISFSVKKGEIFGFIGPNGAGKSTTIRTLLALMHPTSGSASIFSKDCIREAPAIAKDIGYLPSETSYYEQMTVEELLDYAAALYDKDCKDRITELSKRLQLDLKRKISELSLGNKKKVGIVQALLHSPRLLILDEPTNGLDPLVQHTFFEILQEENKKGTTIFFSSHVLSEVQKICDRVAIIKEGKIINLQKIHELNENGYKKIELIAKVEIPNNYFNLVGIMDYKQDANRASFMYKGEVGNILEKIWRLQVSDVSIEEPALEDIFMHYYN</sequence>
<dbReference type="GO" id="GO:0016887">
    <property type="term" value="F:ATP hydrolysis activity"/>
    <property type="evidence" value="ECO:0007669"/>
    <property type="project" value="InterPro"/>
</dbReference>
<dbReference type="PANTHER" id="PTHR42711:SF5">
    <property type="entry name" value="ABC TRANSPORTER ATP-BINDING PROTEIN NATA"/>
    <property type="match status" value="1"/>
</dbReference>
<keyword evidence="7" id="KW-1185">Reference proteome</keyword>
<dbReference type="CDD" id="cd03230">
    <property type="entry name" value="ABC_DR_subfamily_A"/>
    <property type="match status" value="1"/>
</dbReference>
<protein>
    <submittedName>
        <fullName evidence="6">ABC-2 type transport system ATP-binding protein</fullName>
    </submittedName>
</protein>
<keyword evidence="3" id="KW-0547">Nucleotide-binding</keyword>
<dbReference type="Pfam" id="PF00005">
    <property type="entry name" value="ABC_tran"/>
    <property type="match status" value="1"/>
</dbReference>
<dbReference type="InterPro" id="IPR027417">
    <property type="entry name" value="P-loop_NTPase"/>
</dbReference>
<accession>A0A1M4T884</accession>
<keyword evidence="2" id="KW-0813">Transport</keyword>
<dbReference type="PANTHER" id="PTHR42711">
    <property type="entry name" value="ABC TRANSPORTER ATP-BINDING PROTEIN"/>
    <property type="match status" value="1"/>
</dbReference>
<dbReference type="STRING" id="112248.SAMN05444392_101354"/>
<dbReference type="InterPro" id="IPR003439">
    <property type="entry name" value="ABC_transporter-like_ATP-bd"/>
</dbReference>
<dbReference type="SMART" id="SM00382">
    <property type="entry name" value="AAA"/>
    <property type="match status" value="1"/>
</dbReference>
<evidence type="ECO:0000313" key="6">
    <source>
        <dbReference type="EMBL" id="SHE40620.1"/>
    </source>
</evidence>
<gene>
    <name evidence="6" type="ORF">SAMN05444392_101354</name>
</gene>
<dbReference type="GO" id="GO:0005524">
    <property type="term" value="F:ATP binding"/>
    <property type="evidence" value="ECO:0007669"/>
    <property type="project" value="UniProtKB-KW"/>
</dbReference>
<reference evidence="6 7" key="1">
    <citation type="submission" date="2016-11" db="EMBL/GenBank/DDBJ databases">
        <authorList>
            <person name="Jaros S."/>
            <person name="Januszkiewicz K."/>
            <person name="Wedrychowicz H."/>
        </authorList>
    </citation>
    <scope>NUCLEOTIDE SEQUENCE [LARGE SCALE GENOMIC DNA]</scope>
    <source>
        <strain evidence="6 7">DSM 44666</strain>
    </source>
</reference>
<dbReference type="InterPro" id="IPR017871">
    <property type="entry name" value="ABC_transporter-like_CS"/>
</dbReference>
<organism evidence="6 7">
    <name type="scientific">Seinonella peptonophila</name>
    <dbReference type="NCBI Taxonomy" id="112248"/>
    <lineage>
        <taxon>Bacteria</taxon>
        <taxon>Bacillati</taxon>
        <taxon>Bacillota</taxon>
        <taxon>Bacilli</taxon>
        <taxon>Bacillales</taxon>
        <taxon>Thermoactinomycetaceae</taxon>
        <taxon>Seinonella</taxon>
    </lineage>
</organism>
<evidence type="ECO:0000259" key="5">
    <source>
        <dbReference type="PROSITE" id="PS50893"/>
    </source>
</evidence>
<comment type="similarity">
    <text evidence="1">Belongs to the ABC transporter superfamily.</text>
</comment>
<proteinExistence type="inferred from homology"/>
<dbReference type="OrthoDB" id="9804819at2"/>
<evidence type="ECO:0000256" key="1">
    <source>
        <dbReference type="ARBA" id="ARBA00005417"/>
    </source>
</evidence>
<dbReference type="AlphaFoldDB" id="A0A1M4T884"/>
<dbReference type="InterPro" id="IPR003593">
    <property type="entry name" value="AAA+_ATPase"/>
</dbReference>
<evidence type="ECO:0000313" key="7">
    <source>
        <dbReference type="Proteomes" id="UP000184476"/>
    </source>
</evidence>
<dbReference type="Proteomes" id="UP000184476">
    <property type="component" value="Unassembled WGS sequence"/>
</dbReference>
<dbReference type="EMBL" id="FQVL01000001">
    <property type="protein sequence ID" value="SHE40620.1"/>
    <property type="molecule type" value="Genomic_DNA"/>
</dbReference>
<evidence type="ECO:0000256" key="3">
    <source>
        <dbReference type="ARBA" id="ARBA00022741"/>
    </source>
</evidence>
<feature type="domain" description="ABC transporter" evidence="5">
    <location>
        <begin position="6"/>
        <end position="231"/>
    </location>
</feature>
<name>A0A1M4T884_9BACL</name>
<dbReference type="PROSITE" id="PS00211">
    <property type="entry name" value="ABC_TRANSPORTER_1"/>
    <property type="match status" value="1"/>
</dbReference>